<dbReference type="AlphaFoldDB" id="A0A067RBA3"/>
<evidence type="ECO:0000313" key="2">
    <source>
        <dbReference type="Proteomes" id="UP000027135"/>
    </source>
</evidence>
<gene>
    <name evidence="1" type="ORF">L798_09124</name>
</gene>
<dbReference type="InParanoid" id="A0A067RBA3"/>
<organism evidence="1 2">
    <name type="scientific">Zootermopsis nevadensis</name>
    <name type="common">Dampwood termite</name>
    <dbReference type="NCBI Taxonomy" id="136037"/>
    <lineage>
        <taxon>Eukaryota</taxon>
        <taxon>Metazoa</taxon>
        <taxon>Ecdysozoa</taxon>
        <taxon>Arthropoda</taxon>
        <taxon>Hexapoda</taxon>
        <taxon>Insecta</taxon>
        <taxon>Pterygota</taxon>
        <taxon>Neoptera</taxon>
        <taxon>Polyneoptera</taxon>
        <taxon>Dictyoptera</taxon>
        <taxon>Blattodea</taxon>
        <taxon>Blattoidea</taxon>
        <taxon>Termitoidae</taxon>
        <taxon>Termopsidae</taxon>
        <taxon>Zootermopsis</taxon>
    </lineage>
</organism>
<reference evidence="1 2" key="1">
    <citation type="journal article" date="2014" name="Nat. Commun.">
        <title>Molecular traces of alternative social organization in a termite genome.</title>
        <authorList>
            <person name="Terrapon N."/>
            <person name="Li C."/>
            <person name="Robertson H.M."/>
            <person name="Ji L."/>
            <person name="Meng X."/>
            <person name="Booth W."/>
            <person name="Chen Z."/>
            <person name="Childers C.P."/>
            <person name="Glastad K.M."/>
            <person name="Gokhale K."/>
            <person name="Gowin J."/>
            <person name="Gronenberg W."/>
            <person name="Hermansen R.A."/>
            <person name="Hu H."/>
            <person name="Hunt B.G."/>
            <person name="Huylmans A.K."/>
            <person name="Khalil S.M."/>
            <person name="Mitchell R.D."/>
            <person name="Munoz-Torres M.C."/>
            <person name="Mustard J.A."/>
            <person name="Pan H."/>
            <person name="Reese J.T."/>
            <person name="Scharf M.E."/>
            <person name="Sun F."/>
            <person name="Vogel H."/>
            <person name="Xiao J."/>
            <person name="Yang W."/>
            <person name="Yang Z."/>
            <person name="Yang Z."/>
            <person name="Zhou J."/>
            <person name="Zhu J."/>
            <person name="Brent C.S."/>
            <person name="Elsik C.G."/>
            <person name="Goodisman M.A."/>
            <person name="Liberles D.A."/>
            <person name="Roe R.M."/>
            <person name="Vargo E.L."/>
            <person name="Vilcinskas A."/>
            <person name="Wang J."/>
            <person name="Bornberg-Bauer E."/>
            <person name="Korb J."/>
            <person name="Zhang G."/>
            <person name="Liebig J."/>
        </authorList>
    </citation>
    <scope>NUCLEOTIDE SEQUENCE [LARGE SCALE GENOMIC DNA]</scope>
    <source>
        <tissue evidence="1">Whole organism</tissue>
    </source>
</reference>
<accession>A0A067RBA3</accession>
<keyword evidence="2" id="KW-1185">Reference proteome</keyword>
<proteinExistence type="predicted"/>
<sequence>MNHTEEKILSSDEVRDVLIDISAPSLYQMCLWNATSKVCHHLTVAVLCRNKDNSVTLLNTSRKMNTVRTPFFTGCILQSKMHYIQKQFLYILSSTSAVSKLL</sequence>
<evidence type="ECO:0000313" key="1">
    <source>
        <dbReference type="EMBL" id="KDR17056.1"/>
    </source>
</evidence>
<name>A0A067RBA3_ZOONE</name>
<dbReference type="Proteomes" id="UP000027135">
    <property type="component" value="Unassembled WGS sequence"/>
</dbReference>
<dbReference type="EMBL" id="KK852758">
    <property type="protein sequence ID" value="KDR17056.1"/>
    <property type="molecule type" value="Genomic_DNA"/>
</dbReference>
<protein>
    <submittedName>
        <fullName evidence="1">Uncharacterized protein</fullName>
    </submittedName>
</protein>